<dbReference type="EMBL" id="CP090168">
    <property type="protein sequence ID" value="UJO19386.1"/>
    <property type="molecule type" value="Genomic_DNA"/>
</dbReference>
<protein>
    <submittedName>
        <fullName evidence="3">Mitochondrial amidoxime-reducing component 1</fullName>
    </submittedName>
</protein>
<feature type="compositionally biased region" description="Polar residues" evidence="1">
    <location>
        <begin position="326"/>
        <end position="335"/>
    </location>
</feature>
<reference evidence="3" key="2">
    <citation type="journal article" date="2022" name="Microb. Genom.">
        <title>A chromosome-scale genome assembly of the tomato pathogen Cladosporium fulvum reveals a compartmentalized genome architecture and the presence of a dispensable chromosome.</title>
        <authorList>
            <person name="Zaccaron A.Z."/>
            <person name="Chen L.H."/>
            <person name="Samaras A."/>
            <person name="Stergiopoulos I."/>
        </authorList>
    </citation>
    <scope>NUCLEOTIDE SEQUENCE</scope>
    <source>
        <strain evidence="3">Race5_Kim</strain>
    </source>
</reference>
<sequence length="353" mass="39233">MKIQRIFIYPVKSLRPVEVKAAEITNEGLRFDRQYVLAKPPTAESKGLAEHITIKNHFELGLFHTMIDKAWSKLTITHVHSEENSAITLPLTPSPVSLMNAEVFQVSIFGTKAEGIDMGPEASKFFSHHLHYEDVRLLYIGGSGQREIPGAVLIKKNRALSIAVNDKLAPQRIRFADAAPLLVTSTASEEAARRRLPPSGRSEDVIVRFRPNIHVDVGDEEPPFGEDSWNMLTVRSKVDSTQQVSIRCLQRCVRCLSLNADLAQGRMITTNRQLYGLLAKDRRVNELFPHKPVFGQYACAGPSGAVLRIDDEVEVVERITAPMTPASASPRSRATTPLIIKDESRHSAEPMTA</sequence>
<keyword evidence="4" id="KW-1185">Reference proteome</keyword>
<dbReference type="Proteomes" id="UP000756132">
    <property type="component" value="Chromosome 6"/>
</dbReference>
<dbReference type="GO" id="GO:0003824">
    <property type="term" value="F:catalytic activity"/>
    <property type="evidence" value="ECO:0007669"/>
    <property type="project" value="InterPro"/>
</dbReference>
<organism evidence="3 4">
    <name type="scientific">Passalora fulva</name>
    <name type="common">Tomato leaf mold</name>
    <name type="synonym">Cladosporium fulvum</name>
    <dbReference type="NCBI Taxonomy" id="5499"/>
    <lineage>
        <taxon>Eukaryota</taxon>
        <taxon>Fungi</taxon>
        <taxon>Dikarya</taxon>
        <taxon>Ascomycota</taxon>
        <taxon>Pezizomycotina</taxon>
        <taxon>Dothideomycetes</taxon>
        <taxon>Dothideomycetidae</taxon>
        <taxon>Mycosphaerellales</taxon>
        <taxon>Mycosphaerellaceae</taxon>
        <taxon>Fulvia</taxon>
    </lineage>
</organism>
<dbReference type="InterPro" id="IPR011037">
    <property type="entry name" value="Pyrv_Knase-like_insert_dom_sf"/>
</dbReference>
<reference evidence="3" key="1">
    <citation type="submission" date="2021-12" db="EMBL/GenBank/DDBJ databases">
        <authorList>
            <person name="Zaccaron A."/>
            <person name="Stergiopoulos I."/>
        </authorList>
    </citation>
    <scope>NUCLEOTIDE SEQUENCE</scope>
    <source>
        <strain evidence="3">Race5_Kim</strain>
    </source>
</reference>
<accession>A0A9Q8PBF5</accession>
<evidence type="ECO:0000259" key="2">
    <source>
        <dbReference type="PROSITE" id="PS51340"/>
    </source>
</evidence>
<name>A0A9Q8PBF5_PASFU</name>
<dbReference type="Pfam" id="PF03473">
    <property type="entry name" value="MOSC"/>
    <property type="match status" value="1"/>
</dbReference>
<dbReference type="InterPro" id="IPR005302">
    <property type="entry name" value="MoCF_Sase_C"/>
</dbReference>
<dbReference type="AlphaFoldDB" id="A0A9Q8PBF5"/>
<dbReference type="Pfam" id="PF03476">
    <property type="entry name" value="MOSC_N"/>
    <property type="match status" value="1"/>
</dbReference>
<dbReference type="InterPro" id="IPR005303">
    <property type="entry name" value="MOCOS_middle"/>
</dbReference>
<feature type="compositionally biased region" description="Basic and acidic residues" evidence="1">
    <location>
        <begin position="340"/>
        <end position="353"/>
    </location>
</feature>
<dbReference type="GO" id="GO:0030151">
    <property type="term" value="F:molybdenum ion binding"/>
    <property type="evidence" value="ECO:0007669"/>
    <property type="project" value="InterPro"/>
</dbReference>
<dbReference type="GeneID" id="71987238"/>
<evidence type="ECO:0000313" key="4">
    <source>
        <dbReference type="Proteomes" id="UP000756132"/>
    </source>
</evidence>
<evidence type="ECO:0000256" key="1">
    <source>
        <dbReference type="SAM" id="MobiDB-lite"/>
    </source>
</evidence>
<dbReference type="SUPFAM" id="SSF141673">
    <property type="entry name" value="MOSC N-terminal domain-like"/>
    <property type="match status" value="1"/>
</dbReference>
<dbReference type="GO" id="GO:0030170">
    <property type="term" value="F:pyridoxal phosphate binding"/>
    <property type="evidence" value="ECO:0007669"/>
    <property type="project" value="InterPro"/>
</dbReference>
<dbReference type="KEGG" id="ffu:CLAFUR5_07360"/>
<feature type="region of interest" description="Disordered" evidence="1">
    <location>
        <begin position="324"/>
        <end position="353"/>
    </location>
</feature>
<dbReference type="PROSITE" id="PS51340">
    <property type="entry name" value="MOSC"/>
    <property type="match status" value="1"/>
</dbReference>
<gene>
    <name evidence="3" type="ORF">CLAFUR5_07360</name>
</gene>
<dbReference type="OrthoDB" id="17255at2759"/>
<dbReference type="RefSeq" id="XP_047763752.1">
    <property type="nucleotide sequence ID" value="XM_047906508.1"/>
</dbReference>
<dbReference type="OMA" id="INDDWSE"/>
<dbReference type="SUPFAM" id="SSF50800">
    <property type="entry name" value="PK beta-barrel domain-like"/>
    <property type="match status" value="1"/>
</dbReference>
<evidence type="ECO:0000313" key="3">
    <source>
        <dbReference type="EMBL" id="UJO19386.1"/>
    </source>
</evidence>
<proteinExistence type="predicted"/>
<feature type="domain" description="MOSC" evidence="2">
    <location>
        <begin position="146"/>
        <end position="316"/>
    </location>
</feature>